<evidence type="ECO:0000313" key="2">
    <source>
        <dbReference type="Proteomes" id="UP000234239"/>
    </source>
</evidence>
<evidence type="ECO:0000313" key="1">
    <source>
        <dbReference type="EMBL" id="PKZ21543.1"/>
    </source>
</evidence>
<gene>
    <name evidence="1" type="ORF">CYJ28_06435</name>
</gene>
<reference evidence="1 2" key="1">
    <citation type="submission" date="2017-12" db="EMBL/GenBank/DDBJ databases">
        <title>Phylogenetic diversity of female urinary microbiome.</title>
        <authorList>
            <person name="Thomas-White K."/>
            <person name="Wolfe A.J."/>
        </authorList>
    </citation>
    <scope>NUCLEOTIDE SEQUENCE [LARGE SCALE GENOMIC DNA]</scope>
    <source>
        <strain evidence="1 2">UMB0139</strain>
    </source>
</reference>
<dbReference type="AlphaFoldDB" id="A0A2I1MN44"/>
<dbReference type="Gene3D" id="3.30.160.250">
    <property type="match status" value="1"/>
</dbReference>
<proteinExistence type="predicted"/>
<dbReference type="OrthoDB" id="5419659at2"/>
<dbReference type="SUPFAM" id="SSF143100">
    <property type="entry name" value="TTHA1013/TTHA0281-like"/>
    <property type="match status" value="1"/>
</dbReference>
<protein>
    <submittedName>
        <fullName evidence="1">Type II toxin-antitoxin system HicB family antitoxin</fullName>
    </submittedName>
</protein>
<dbReference type="EMBL" id="PKGY01000003">
    <property type="protein sequence ID" value="PKZ21543.1"/>
    <property type="molecule type" value="Genomic_DNA"/>
</dbReference>
<name>A0A2I1MN44_9LACT</name>
<organism evidence="1 2">
    <name type="scientific">Aerococcus sanguinicola</name>
    <dbReference type="NCBI Taxonomy" id="119206"/>
    <lineage>
        <taxon>Bacteria</taxon>
        <taxon>Bacillati</taxon>
        <taxon>Bacillota</taxon>
        <taxon>Bacilli</taxon>
        <taxon>Lactobacillales</taxon>
        <taxon>Aerococcaceae</taxon>
        <taxon>Aerococcus</taxon>
    </lineage>
</organism>
<accession>A0A2I1MN44</accession>
<dbReference type="InterPro" id="IPR035069">
    <property type="entry name" value="TTHA1013/TTHA0281-like"/>
</dbReference>
<dbReference type="Proteomes" id="UP000234239">
    <property type="component" value="Unassembled WGS sequence"/>
</dbReference>
<sequence length="88" mass="9838">MPFLIIFPDIPRAITQGKDIVDALYMASDCLGIHLADALERGQALPEPSSMSSLSLDDFLPDDDDFHFERNQSFISMVLVDLDDYTSN</sequence>
<comment type="caution">
    <text evidence="1">The sequence shown here is derived from an EMBL/GenBank/DDBJ whole genome shotgun (WGS) entry which is preliminary data.</text>
</comment>